<comment type="catalytic activity">
    <reaction evidence="11">
        <text>(6S)-5-methyl-5,6,7,8-tetrahydrofolate + NAD(+) = (6R)-5,10-methylene-5,6,7,8-tetrahydrofolate + NADH + H(+)</text>
        <dbReference type="Rhea" id="RHEA:19821"/>
        <dbReference type="ChEBI" id="CHEBI:15378"/>
        <dbReference type="ChEBI" id="CHEBI:15636"/>
        <dbReference type="ChEBI" id="CHEBI:18608"/>
        <dbReference type="ChEBI" id="CHEBI:57540"/>
        <dbReference type="ChEBI" id="CHEBI:57945"/>
        <dbReference type="EC" id="1.5.1.54"/>
    </reaction>
    <physiologicalReaction direction="right-to-left" evidence="11">
        <dbReference type="Rhea" id="RHEA:19823"/>
    </physiologicalReaction>
</comment>
<comment type="caution">
    <text evidence="13">The sequence shown here is derived from an EMBL/GenBank/DDBJ whole genome shotgun (WGS) entry which is preliminary data.</text>
</comment>
<comment type="similarity">
    <text evidence="3 12">Belongs to the methylenetetrahydrofolate reductase family.</text>
</comment>
<dbReference type="GO" id="GO:0071949">
    <property type="term" value="F:FAD binding"/>
    <property type="evidence" value="ECO:0007669"/>
    <property type="project" value="TreeGrafter"/>
</dbReference>
<proteinExistence type="inferred from homology"/>
<dbReference type="Pfam" id="PF02219">
    <property type="entry name" value="MTHFR"/>
    <property type="match status" value="1"/>
</dbReference>
<dbReference type="Gene3D" id="3.20.20.220">
    <property type="match status" value="1"/>
</dbReference>
<dbReference type="EMBL" id="BBPI01000027">
    <property type="protein sequence ID" value="GAM00280.1"/>
    <property type="molecule type" value="Genomic_DNA"/>
</dbReference>
<dbReference type="RefSeq" id="WP_042484911.1">
    <property type="nucleotide sequence ID" value="NZ_BBPI01000027.1"/>
</dbReference>
<evidence type="ECO:0000256" key="8">
    <source>
        <dbReference type="ARBA" id="ARBA00023027"/>
    </source>
</evidence>
<keyword evidence="14" id="KW-1185">Reference proteome</keyword>
<keyword evidence="8" id="KW-0520">NAD</keyword>
<dbReference type="NCBIfam" id="TIGR00676">
    <property type="entry name" value="fadh2"/>
    <property type="match status" value="1"/>
</dbReference>
<sequence>MTNTILTRAEAALAHEEPLFADVGGDIAVSFEFFPPKTEKMDTQLWDAIRTLEPLDPRFVSVTYGAGGSTRERTHATVARIQRETTMDAAAHLTCVEATREEIDQVAHEYWAAGVRHIVALRGDPPAEGARFVSHPGGYENAADLVAGLKKLHPFEISVAAYPECHPDSVDRASDIDNLKRKIDAGATRAITQFFFSPEAYFRFRDAAAAAGITAEIVPGILPVSNVAQTRKFAAMCGARIPDWMDRLFEGLDDHPGARQLVAATIAAEMCRRLYAGGVKGFHFYTLNRAELAYAISHLLGVRGKKAEAVVAA</sequence>
<keyword evidence="4" id="KW-0028">Amino-acid biosynthesis</keyword>
<evidence type="ECO:0000256" key="12">
    <source>
        <dbReference type="RuleBase" id="RU003862"/>
    </source>
</evidence>
<dbReference type="OrthoDB" id="9812555at2"/>
<evidence type="ECO:0000313" key="14">
    <source>
        <dbReference type="Proteomes" id="UP000032305"/>
    </source>
</evidence>
<evidence type="ECO:0000256" key="6">
    <source>
        <dbReference type="ARBA" id="ARBA00022827"/>
    </source>
</evidence>
<dbReference type="CDD" id="cd00537">
    <property type="entry name" value="MTHFR"/>
    <property type="match status" value="1"/>
</dbReference>
<dbReference type="Proteomes" id="UP000032305">
    <property type="component" value="Unassembled WGS sequence"/>
</dbReference>
<name>A0A0A1W4F6_9SPHN</name>
<gene>
    <name evidence="13" type="primary">metF</name>
    <name evidence="13" type="ORF">SP5_027_00130</name>
</gene>
<dbReference type="AlphaFoldDB" id="A0A0A1W4F6"/>
<evidence type="ECO:0000256" key="11">
    <source>
        <dbReference type="ARBA" id="ARBA00048628"/>
    </source>
</evidence>
<evidence type="ECO:0000256" key="10">
    <source>
        <dbReference type="ARBA" id="ARBA00034478"/>
    </source>
</evidence>
<dbReference type="GO" id="GO:0009086">
    <property type="term" value="P:methionine biosynthetic process"/>
    <property type="evidence" value="ECO:0007669"/>
    <property type="project" value="UniProtKB-KW"/>
</dbReference>
<dbReference type="SUPFAM" id="SSF51730">
    <property type="entry name" value="FAD-linked oxidoreductase"/>
    <property type="match status" value="1"/>
</dbReference>
<dbReference type="NCBIfam" id="NF006950">
    <property type="entry name" value="PRK09432.1"/>
    <property type="match status" value="1"/>
</dbReference>
<evidence type="ECO:0000256" key="5">
    <source>
        <dbReference type="ARBA" id="ARBA00022630"/>
    </source>
</evidence>
<dbReference type="GO" id="GO:0106312">
    <property type="term" value="F:methylenetetrahydrofolate reductase (NADH) activity"/>
    <property type="evidence" value="ECO:0007669"/>
    <property type="project" value="UniProtKB-EC"/>
</dbReference>
<evidence type="ECO:0000256" key="7">
    <source>
        <dbReference type="ARBA" id="ARBA00023002"/>
    </source>
</evidence>
<evidence type="ECO:0000256" key="9">
    <source>
        <dbReference type="ARBA" id="ARBA00023167"/>
    </source>
</evidence>
<comment type="pathway">
    <text evidence="10">Amino-acid biosynthesis; L-methionine biosynthesis via de novo pathway.</text>
</comment>
<evidence type="ECO:0000313" key="13">
    <source>
        <dbReference type="EMBL" id="GAM00280.1"/>
    </source>
</evidence>
<evidence type="ECO:0000256" key="1">
    <source>
        <dbReference type="ARBA" id="ARBA00001974"/>
    </source>
</evidence>
<accession>A0A0A1W4F6</accession>
<dbReference type="GO" id="GO:0005829">
    <property type="term" value="C:cytosol"/>
    <property type="evidence" value="ECO:0007669"/>
    <property type="project" value="InterPro"/>
</dbReference>
<dbReference type="PANTHER" id="PTHR45754">
    <property type="entry name" value="METHYLENETETRAHYDROFOLATE REDUCTASE"/>
    <property type="match status" value="1"/>
</dbReference>
<comment type="cofactor">
    <cofactor evidence="1 12">
        <name>FAD</name>
        <dbReference type="ChEBI" id="CHEBI:57692"/>
    </cofactor>
</comment>
<keyword evidence="7 12" id="KW-0560">Oxidoreductase</keyword>
<dbReference type="InterPro" id="IPR003171">
    <property type="entry name" value="Mehydrof_redctse-like"/>
</dbReference>
<dbReference type="PANTHER" id="PTHR45754:SF3">
    <property type="entry name" value="METHYLENETETRAHYDROFOLATE REDUCTASE (NADPH)"/>
    <property type="match status" value="1"/>
</dbReference>
<dbReference type="EC" id="1.5.1.54" evidence="12"/>
<comment type="pathway">
    <text evidence="2 12">One-carbon metabolism; tetrahydrofolate interconversion.</text>
</comment>
<evidence type="ECO:0000256" key="3">
    <source>
        <dbReference type="ARBA" id="ARBA00006743"/>
    </source>
</evidence>
<dbReference type="InterPro" id="IPR004620">
    <property type="entry name" value="MTHF_reductase_bac"/>
</dbReference>
<dbReference type="GO" id="GO:0035999">
    <property type="term" value="P:tetrahydrofolate interconversion"/>
    <property type="evidence" value="ECO:0007669"/>
    <property type="project" value="UniProtKB-UniPathway"/>
</dbReference>
<reference evidence="13 14" key="1">
    <citation type="submission" date="2014-11" db="EMBL/GenBank/DDBJ databases">
        <title>Whole genome shotgun sequence of Sphingomonas parapaucimobilis NBRC 15100.</title>
        <authorList>
            <person name="Katano-Makiyama Y."/>
            <person name="Hosoyama A."/>
            <person name="Hashimoto M."/>
            <person name="Hosoyama Y."/>
            <person name="Noguchi M."/>
            <person name="Numata M."/>
            <person name="Tsuchikane K."/>
            <person name="Hirakata S."/>
            <person name="Uohara A."/>
            <person name="Shimodaira J."/>
            <person name="Ohji S."/>
            <person name="Ichikawa N."/>
            <person name="Kimura A."/>
            <person name="Yamazoe A."/>
            <person name="Fujita N."/>
        </authorList>
    </citation>
    <scope>NUCLEOTIDE SEQUENCE [LARGE SCALE GENOMIC DNA]</scope>
    <source>
        <strain evidence="13 14">NBRC 15100</strain>
    </source>
</reference>
<dbReference type="InterPro" id="IPR029041">
    <property type="entry name" value="FAD-linked_oxidoreductase-like"/>
</dbReference>
<evidence type="ECO:0000256" key="4">
    <source>
        <dbReference type="ARBA" id="ARBA00022605"/>
    </source>
</evidence>
<protein>
    <recommendedName>
        <fullName evidence="12">Methylenetetrahydrofolate reductase</fullName>
        <ecNumber evidence="12">1.5.1.54</ecNumber>
    </recommendedName>
</protein>
<keyword evidence="9" id="KW-0486">Methionine biosynthesis</keyword>
<evidence type="ECO:0000256" key="2">
    <source>
        <dbReference type="ARBA" id="ARBA00004777"/>
    </source>
</evidence>
<dbReference type="UniPathway" id="UPA00193"/>
<organism evidence="13 14">
    <name type="scientific">Sphingomonas parapaucimobilis NBRC 15100</name>
    <dbReference type="NCBI Taxonomy" id="1219049"/>
    <lineage>
        <taxon>Bacteria</taxon>
        <taxon>Pseudomonadati</taxon>
        <taxon>Pseudomonadota</taxon>
        <taxon>Alphaproteobacteria</taxon>
        <taxon>Sphingomonadales</taxon>
        <taxon>Sphingomonadaceae</taxon>
        <taxon>Sphingomonas</taxon>
    </lineage>
</organism>
<keyword evidence="5 12" id="KW-0285">Flavoprotein</keyword>
<keyword evidence="6 12" id="KW-0274">FAD</keyword>
<dbReference type="eggNOG" id="COG0685">
    <property type="taxonomic scope" value="Bacteria"/>
</dbReference>